<organism evidence="18 19">
    <name type="scientific">Candidatus Magasanikbacteria bacterium RIFCSPHIGHO2_02_FULL_45_10</name>
    <dbReference type="NCBI Taxonomy" id="1798679"/>
    <lineage>
        <taxon>Bacteria</taxon>
        <taxon>Candidatus Magasanikiibacteriota</taxon>
    </lineage>
</organism>
<evidence type="ECO:0000256" key="5">
    <source>
        <dbReference type="ARBA" id="ARBA00022490"/>
    </source>
</evidence>
<dbReference type="GO" id="GO:0009252">
    <property type="term" value="P:peptidoglycan biosynthetic process"/>
    <property type="evidence" value="ECO:0007669"/>
    <property type="project" value="UniProtKB-UniRule"/>
</dbReference>
<evidence type="ECO:0000256" key="15">
    <source>
        <dbReference type="ARBA" id="ARBA00048914"/>
    </source>
</evidence>
<keyword evidence="12 16" id="KW-0560">Oxidoreductase</keyword>
<evidence type="ECO:0000256" key="14">
    <source>
        <dbReference type="ARBA" id="ARBA00023316"/>
    </source>
</evidence>
<sequence>MHGLKQILQQFGDVKINAPLSSLTTFKIGGLADFILEVTETKKLVAGLNFLNQEGIEYFILGGGSNVLLPDEGLHKVVIRIRTNKIFIDGEMVEAEAGALFGSVITTAIQHNLRGLEWAAGLPGTVGGAARGNAGAMGGDMARVLEKVTVWRDGEERDLSPDECAYGYRESIFKTNQDVVLRAKFRLAPGDKKKSLQMMQDIVRKRNGHYPPFPSGGSFFKNVVLEKWPASIEGLPSDFVEQGRVPAGWLCEQSGLKSFVVGGAMVSKEHGNFLINYKNASQADVLAVVDTVKERVYNKFKVELEEEVYIVRS</sequence>
<dbReference type="GO" id="GO:0071949">
    <property type="term" value="F:FAD binding"/>
    <property type="evidence" value="ECO:0007669"/>
    <property type="project" value="InterPro"/>
</dbReference>
<dbReference type="InterPro" id="IPR011601">
    <property type="entry name" value="MurB_C"/>
</dbReference>
<dbReference type="UniPathway" id="UPA00219"/>
<evidence type="ECO:0000256" key="8">
    <source>
        <dbReference type="ARBA" id="ARBA00022827"/>
    </source>
</evidence>
<dbReference type="NCBIfam" id="NF010480">
    <property type="entry name" value="PRK13905.1"/>
    <property type="match status" value="1"/>
</dbReference>
<feature type="active site" description="Proton donor" evidence="16">
    <location>
        <position position="218"/>
    </location>
</feature>
<dbReference type="InterPro" id="IPR016166">
    <property type="entry name" value="FAD-bd_PCMH"/>
</dbReference>
<keyword evidence="13 16" id="KW-0131">Cell cycle</keyword>
<dbReference type="Gene3D" id="3.30.465.10">
    <property type="match status" value="1"/>
</dbReference>
<evidence type="ECO:0000256" key="4">
    <source>
        <dbReference type="ARBA" id="ARBA00004752"/>
    </source>
</evidence>
<evidence type="ECO:0000256" key="10">
    <source>
        <dbReference type="ARBA" id="ARBA00022960"/>
    </source>
</evidence>
<evidence type="ECO:0000256" key="12">
    <source>
        <dbReference type="ARBA" id="ARBA00023002"/>
    </source>
</evidence>
<evidence type="ECO:0000256" key="6">
    <source>
        <dbReference type="ARBA" id="ARBA00022618"/>
    </source>
</evidence>
<dbReference type="GO" id="GO:0051301">
    <property type="term" value="P:cell division"/>
    <property type="evidence" value="ECO:0007669"/>
    <property type="project" value="UniProtKB-KW"/>
</dbReference>
<reference evidence="18 19" key="1">
    <citation type="journal article" date="2016" name="Nat. Commun.">
        <title>Thousands of microbial genomes shed light on interconnected biogeochemical processes in an aquifer system.</title>
        <authorList>
            <person name="Anantharaman K."/>
            <person name="Brown C.T."/>
            <person name="Hug L.A."/>
            <person name="Sharon I."/>
            <person name="Castelle C.J."/>
            <person name="Probst A.J."/>
            <person name="Thomas B.C."/>
            <person name="Singh A."/>
            <person name="Wilkins M.J."/>
            <person name="Karaoz U."/>
            <person name="Brodie E.L."/>
            <person name="Williams K.H."/>
            <person name="Hubbard S.S."/>
            <person name="Banfield J.F."/>
        </authorList>
    </citation>
    <scope>NUCLEOTIDE SEQUENCE [LARGE SCALE GENOMIC DNA]</scope>
</reference>
<dbReference type="InterPro" id="IPR006094">
    <property type="entry name" value="Oxid_FAD_bind_N"/>
</dbReference>
<name>A0A1F6MA55_9BACT</name>
<dbReference type="EMBL" id="MFQA01000038">
    <property type="protein sequence ID" value="OGH68532.1"/>
    <property type="molecule type" value="Genomic_DNA"/>
</dbReference>
<keyword evidence="5 16" id="KW-0963">Cytoplasm</keyword>
<evidence type="ECO:0000313" key="19">
    <source>
        <dbReference type="Proteomes" id="UP000176413"/>
    </source>
</evidence>
<evidence type="ECO:0000313" key="18">
    <source>
        <dbReference type="EMBL" id="OGH68532.1"/>
    </source>
</evidence>
<keyword evidence="6 16" id="KW-0132">Cell division</keyword>
<dbReference type="GO" id="GO:0008762">
    <property type="term" value="F:UDP-N-acetylmuramate dehydrogenase activity"/>
    <property type="evidence" value="ECO:0007669"/>
    <property type="project" value="UniProtKB-UniRule"/>
</dbReference>
<dbReference type="InterPro" id="IPR016169">
    <property type="entry name" value="FAD-bd_PCMH_sub2"/>
</dbReference>
<feature type="domain" description="FAD-binding PCMH-type" evidence="17">
    <location>
        <begin position="28"/>
        <end position="190"/>
    </location>
</feature>
<dbReference type="NCBIfam" id="TIGR00179">
    <property type="entry name" value="murB"/>
    <property type="match status" value="1"/>
</dbReference>
<feature type="active site" evidence="16">
    <location>
        <position position="307"/>
    </location>
</feature>
<comment type="pathway">
    <text evidence="4 16">Cell wall biogenesis; peptidoglycan biosynthesis.</text>
</comment>
<dbReference type="SUPFAM" id="SSF56194">
    <property type="entry name" value="Uridine diphospho-N-Acetylenolpyruvylglucosamine reductase, MurB, C-terminal domain"/>
    <property type="match status" value="1"/>
</dbReference>
<gene>
    <name evidence="16" type="primary">murB</name>
    <name evidence="18" type="ORF">A3D53_00750</name>
</gene>
<comment type="cofactor">
    <cofactor evidence="1 16">
        <name>FAD</name>
        <dbReference type="ChEBI" id="CHEBI:57692"/>
    </cofactor>
</comment>
<dbReference type="Gene3D" id="3.30.43.10">
    <property type="entry name" value="Uridine Diphospho-n-acetylenolpyruvylglucosamine Reductase, domain 2"/>
    <property type="match status" value="1"/>
</dbReference>
<dbReference type="PANTHER" id="PTHR21071">
    <property type="entry name" value="UDP-N-ACETYLENOLPYRUVOYLGLUCOSAMINE REDUCTASE"/>
    <property type="match status" value="1"/>
</dbReference>
<accession>A0A1F6MA55</accession>
<comment type="similarity">
    <text evidence="16">Belongs to the MurB family.</text>
</comment>
<dbReference type="PANTHER" id="PTHR21071:SF4">
    <property type="entry name" value="UDP-N-ACETYLENOLPYRUVOYLGLUCOSAMINE REDUCTASE"/>
    <property type="match status" value="1"/>
</dbReference>
<evidence type="ECO:0000256" key="1">
    <source>
        <dbReference type="ARBA" id="ARBA00001974"/>
    </source>
</evidence>
<keyword evidence="10 16" id="KW-0133">Cell shape</keyword>
<evidence type="ECO:0000256" key="7">
    <source>
        <dbReference type="ARBA" id="ARBA00022630"/>
    </source>
</evidence>
<dbReference type="GO" id="GO:0008360">
    <property type="term" value="P:regulation of cell shape"/>
    <property type="evidence" value="ECO:0007669"/>
    <property type="project" value="UniProtKB-KW"/>
</dbReference>
<dbReference type="GO" id="GO:0071555">
    <property type="term" value="P:cell wall organization"/>
    <property type="evidence" value="ECO:0007669"/>
    <property type="project" value="UniProtKB-KW"/>
</dbReference>
<dbReference type="GO" id="GO:0005829">
    <property type="term" value="C:cytosol"/>
    <property type="evidence" value="ECO:0007669"/>
    <property type="project" value="TreeGrafter"/>
</dbReference>
<evidence type="ECO:0000256" key="9">
    <source>
        <dbReference type="ARBA" id="ARBA00022857"/>
    </source>
</evidence>
<comment type="catalytic activity">
    <reaction evidence="15 16">
        <text>UDP-N-acetyl-alpha-D-muramate + NADP(+) = UDP-N-acetyl-3-O-(1-carboxyvinyl)-alpha-D-glucosamine + NADPH + H(+)</text>
        <dbReference type="Rhea" id="RHEA:12248"/>
        <dbReference type="ChEBI" id="CHEBI:15378"/>
        <dbReference type="ChEBI" id="CHEBI:57783"/>
        <dbReference type="ChEBI" id="CHEBI:58349"/>
        <dbReference type="ChEBI" id="CHEBI:68483"/>
        <dbReference type="ChEBI" id="CHEBI:70757"/>
        <dbReference type="EC" id="1.3.1.98"/>
    </reaction>
</comment>
<dbReference type="InterPro" id="IPR016167">
    <property type="entry name" value="FAD-bd_PCMH_sub1"/>
</dbReference>
<dbReference type="Proteomes" id="UP000176413">
    <property type="component" value="Unassembled WGS sequence"/>
</dbReference>
<evidence type="ECO:0000256" key="16">
    <source>
        <dbReference type="HAMAP-Rule" id="MF_00037"/>
    </source>
</evidence>
<dbReference type="InterPro" id="IPR036635">
    <property type="entry name" value="MurB_C_sf"/>
</dbReference>
<protein>
    <recommendedName>
        <fullName evidence="16">UDP-N-acetylenolpyruvoylglucosamine reductase</fullName>
        <ecNumber evidence="16">1.3.1.98</ecNumber>
    </recommendedName>
    <alternativeName>
        <fullName evidence="16">UDP-N-acetylmuramate dehydrogenase</fullName>
    </alternativeName>
</protein>
<keyword evidence="8 16" id="KW-0274">FAD</keyword>
<proteinExistence type="inferred from homology"/>
<dbReference type="PROSITE" id="PS51387">
    <property type="entry name" value="FAD_PCMH"/>
    <property type="match status" value="1"/>
</dbReference>
<dbReference type="Pfam" id="PF02873">
    <property type="entry name" value="MurB_C"/>
    <property type="match status" value="1"/>
</dbReference>
<evidence type="ECO:0000256" key="2">
    <source>
        <dbReference type="ARBA" id="ARBA00003921"/>
    </source>
</evidence>
<comment type="function">
    <text evidence="2 16">Cell wall formation.</text>
</comment>
<dbReference type="EC" id="1.3.1.98" evidence="16"/>
<evidence type="ECO:0000256" key="11">
    <source>
        <dbReference type="ARBA" id="ARBA00022984"/>
    </source>
</evidence>
<feature type="active site" evidence="16">
    <location>
        <position position="169"/>
    </location>
</feature>
<dbReference type="Pfam" id="PF01565">
    <property type="entry name" value="FAD_binding_4"/>
    <property type="match status" value="1"/>
</dbReference>
<evidence type="ECO:0000259" key="17">
    <source>
        <dbReference type="PROSITE" id="PS51387"/>
    </source>
</evidence>
<keyword evidence="9 16" id="KW-0521">NADP</keyword>
<comment type="caution">
    <text evidence="18">The sequence shown here is derived from an EMBL/GenBank/DDBJ whole genome shotgun (WGS) entry which is preliminary data.</text>
</comment>
<dbReference type="Gene3D" id="3.90.78.10">
    <property type="entry name" value="UDP-N-acetylenolpyruvoylglucosamine reductase, C-terminal domain"/>
    <property type="match status" value="1"/>
</dbReference>
<dbReference type="SUPFAM" id="SSF56176">
    <property type="entry name" value="FAD-binding/transporter-associated domain-like"/>
    <property type="match status" value="1"/>
</dbReference>
<comment type="subcellular location">
    <subcellularLocation>
        <location evidence="3 16">Cytoplasm</location>
    </subcellularLocation>
</comment>
<keyword evidence="11 16" id="KW-0573">Peptidoglycan synthesis</keyword>
<keyword evidence="14 16" id="KW-0961">Cell wall biogenesis/degradation</keyword>
<keyword evidence="7 16" id="KW-0285">Flavoprotein</keyword>
<evidence type="ECO:0000256" key="13">
    <source>
        <dbReference type="ARBA" id="ARBA00023306"/>
    </source>
</evidence>
<dbReference type="AlphaFoldDB" id="A0A1F6MA55"/>
<dbReference type="HAMAP" id="MF_00037">
    <property type="entry name" value="MurB"/>
    <property type="match status" value="1"/>
</dbReference>
<dbReference type="InterPro" id="IPR003170">
    <property type="entry name" value="MurB"/>
</dbReference>
<evidence type="ECO:0000256" key="3">
    <source>
        <dbReference type="ARBA" id="ARBA00004496"/>
    </source>
</evidence>
<dbReference type="InterPro" id="IPR036318">
    <property type="entry name" value="FAD-bd_PCMH-like_sf"/>
</dbReference>